<name>A0ABQ1YI57_9BACL</name>
<accession>A0ABQ1YI57</accession>
<dbReference type="NCBIfam" id="TIGR02896">
    <property type="entry name" value="spore_III_AF"/>
    <property type="match status" value="1"/>
</dbReference>
<gene>
    <name evidence="3" type="ORF">GCM10008013_25290</name>
</gene>
<dbReference type="RefSeq" id="WP_188539209.1">
    <property type="nucleotide sequence ID" value="NZ_BMFT01000001.1"/>
</dbReference>
<sequence>MTWISEWLKEIIFVVLIAVFIELLLPNKSMERYVKFVVSLLILLTILSPIIRLFSSGTEQTITAALSDNMNGLDGYSDKASTALILKQGEEIKKKRESESLQWAGEEAARQMKEQIERVIGQPVERVTVKLTTKPTDETAKKASFGSGQSELLISAVEVYMGQAMKEELTQSGANTVKDSEIDAIPSVEKVTINVQLPQDSTSHNEEGIMEDKTVMADTDKDSIEDNGSNSRSQNKAQDVELTVKVKELLYKQWGVSKDTVAVIRRDQEEH</sequence>
<feature type="compositionally biased region" description="Polar residues" evidence="1">
    <location>
        <begin position="226"/>
        <end position="237"/>
    </location>
</feature>
<protein>
    <recommendedName>
        <fullName evidence="5">Stage III sporulation protein AF</fullName>
    </recommendedName>
</protein>
<dbReference type="Pfam" id="PF09581">
    <property type="entry name" value="Spore_III_AF"/>
    <property type="match status" value="1"/>
</dbReference>
<keyword evidence="4" id="KW-1185">Reference proteome</keyword>
<feature type="compositionally biased region" description="Basic and acidic residues" evidence="1">
    <location>
        <begin position="203"/>
        <end position="224"/>
    </location>
</feature>
<dbReference type="EMBL" id="BMFT01000001">
    <property type="protein sequence ID" value="GGH25178.1"/>
    <property type="molecule type" value="Genomic_DNA"/>
</dbReference>
<evidence type="ECO:0000256" key="2">
    <source>
        <dbReference type="SAM" id="Phobius"/>
    </source>
</evidence>
<feature type="region of interest" description="Disordered" evidence="1">
    <location>
        <begin position="200"/>
        <end position="238"/>
    </location>
</feature>
<evidence type="ECO:0008006" key="5">
    <source>
        <dbReference type="Google" id="ProtNLM"/>
    </source>
</evidence>
<dbReference type="Proteomes" id="UP000659344">
    <property type="component" value="Unassembled WGS sequence"/>
</dbReference>
<reference evidence="4" key="1">
    <citation type="journal article" date="2019" name="Int. J. Syst. Evol. Microbiol.">
        <title>The Global Catalogue of Microorganisms (GCM) 10K type strain sequencing project: providing services to taxonomists for standard genome sequencing and annotation.</title>
        <authorList>
            <consortium name="The Broad Institute Genomics Platform"/>
            <consortium name="The Broad Institute Genome Sequencing Center for Infectious Disease"/>
            <person name="Wu L."/>
            <person name="Ma J."/>
        </authorList>
    </citation>
    <scope>NUCLEOTIDE SEQUENCE [LARGE SCALE GENOMIC DNA]</scope>
    <source>
        <strain evidence="4">CGMCC 1.12769</strain>
    </source>
</reference>
<evidence type="ECO:0000256" key="1">
    <source>
        <dbReference type="SAM" id="MobiDB-lite"/>
    </source>
</evidence>
<evidence type="ECO:0000313" key="3">
    <source>
        <dbReference type="EMBL" id="GGH25178.1"/>
    </source>
</evidence>
<evidence type="ECO:0000313" key="4">
    <source>
        <dbReference type="Proteomes" id="UP000659344"/>
    </source>
</evidence>
<comment type="caution">
    <text evidence="3">The sequence shown here is derived from an EMBL/GenBank/DDBJ whole genome shotgun (WGS) entry which is preliminary data.</text>
</comment>
<dbReference type="InterPro" id="IPR014245">
    <property type="entry name" value="Spore_III_AF"/>
</dbReference>
<organism evidence="3 4">
    <name type="scientific">Paenibacillus segetis</name>
    <dbReference type="NCBI Taxonomy" id="1325360"/>
    <lineage>
        <taxon>Bacteria</taxon>
        <taxon>Bacillati</taxon>
        <taxon>Bacillota</taxon>
        <taxon>Bacilli</taxon>
        <taxon>Bacillales</taxon>
        <taxon>Paenibacillaceae</taxon>
        <taxon>Paenibacillus</taxon>
    </lineage>
</organism>
<keyword evidence="2" id="KW-1133">Transmembrane helix</keyword>
<feature type="transmembrane region" description="Helical" evidence="2">
    <location>
        <begin position="6"/>
        <end position="25"/>
    </location>
</feature>
<keyword evidence="2" id="KW-0812">Transmembrane</keyword>
<feature type="transmembrane region" description="Helical" evidence="2">
    <location>
        <begin position="37"/>
        <end position="55"/>
    </location>
</feature>
<keyword evidence="2" id="KW-0472">Membrane</keyword>
<proteinExistence type="predicted"/>